<feature type="transmembrane region" description="Helical" evidence="2">
    <location>
        <begin position="6"/>
        <end position="27"/>
    </location>
</feature>
<evidence type="ECO:0008006" key="5">
    <source>
        <dbReference type="Google" id="ProtNLM"/>
    </source>
</evidence>
<evidence type="ECO:0000256" key="1">
    <source>
        <dbReference type="SAM" id="MobiDB-lite"/>
    </source>
</evidence>
<keyword evidence="2" id="KW-1133">Transmembrane helix</keyword>
<evidence type="ECO:0000313" key="4">
    <source>
        <dbReference type="Proteomes" id="UP001456524"/>
    </source>
</evidence>
<keyword evidence="4" id="KW-1185">Reference proteome</keyword>
<evidence type="ECO:0000313" key="3">
    <source>
        <dbReference type="EMBL" id="KAK8157266.1"/>
    </source>
</evidence>
<dbReference type="Proteomes" id="UP001456524">
    <property type="component" value="Unassembled WGS sequence"/>
</dbReference>
<sequence length="108" mass="11357">MLGAGLGWAGLGWAGLGSGLCCVVLTAQRRMESQPILLRLSAPPGAYGSHSQRGRVDWQRPCRGGGVHLVATREKPGAFMQAGPKASSDDVTHPTPHDAAASRMRLEI</sequence>
<comment type="caution">
    <text evidence="3">The sequence shown here is derived from an EMBL/GenBank/DDBJ whole genome shotgun (WGS) entry which is preliminary data.</text>
</comment>
<keyword evidence="2" id="KW-0812">Transmembrane</keyword>
<gene>
    <name evidence="3" type="ORF">IWX90DRAFT_417958</name>
</gene>
<organism evidence="3 4">
    <name type="scientific">Phyllosticta citrichinensis</name>
    <dbReference type="NCBI Taxonomy" id="1130410"/>
    <lineage>
        <taxon>Eukaryota</taxon>
        <taxon>Fungi</taxon>
        <taxon>Dikarya</taxon>
        <taxon>Ascomycota</taxon>
        <taxon>Pezizomycotina</taxon>
        <taxon>Dothideomycetes</taxon>
        <taxon>Dothideomycetes incertae sedis</taxon>
        <taxon>Botryosphaeriales</taxon>
        <taxon>Phyllostictaceae</taxon>
        <taxon>Phyllosticta</taxon>
    </lineage>
</organism>
<keyword evidence="2" id="KW-0472">Membrane</keyword>
<reference evidence="3 4" key="1">
    <citation type="journal article" date="2022" name="G3 (Bethesda)">
        <title>Enemy or ally: a genomic approach to elucidate the lifestyle of Phyllosticta citrichinaensis.</title>
        <authorList>
            <person name="Buijs V.A."/>
            <person name="Groenewald J.Z."/>
            <person name="Haridas S."/>
            <person name="LaButti K.M."/>
            <person name="Lipzen A."/>
            <person name="Martin F.M."/>
            <person name="Barry K."/>
            <person name="Grigoriev I.V."/>
            <person name="Crous P.W."/>
            <person name="Seidl M.F."/>
        </authorList>
    </citation>
    <scope>NUCLEOTIDE SEQUENCE [LARGE SCALE GENOMIC DNA]</scope>
    <source>
        <strain evidence="3 4">CBS 129764</strain>
    </source>
</reference>
<protein>
    <recommendedName>
        <fullName evidence="5">Secreted protein</fullName>
    </recommendedName>
</protein>
<name>A0ABR1XJC8_9PEZI</name>
<feature type="compositionally biased region" description="Basic and acidic residues" evidence="1">
    <location>
        <begin position="87"/>
        <end position="96"/>
    </location>
</feature>
<proteinExistence type="predicted"/>
<accession>A0ABR1XJC8</accession>
<dbReference type="EMBL" id="JBBWUH010000009">
    <property type="protein sequence ID" value="KAK8157266.1"/>
    <property type="molecule type" value="Genomic_DNA"/>
</dbReference>
<feature type="region of interest" description="Disordered" evidence="1">
    <location>
        <begin position="79"/>
        <end position="108"/>
    </location>
</feature>
<evidence type="ECO:0000256" key="2">
    <source>
        <dbReference type="SAM" id="Phobius"/>
    </source>
</evidence>